<dbReference type="AlphaFoldDB" id="C0PML0"/>
<dbReference type="EMBL" id="BT069529">
    <property type="protein sequence ID" value="ACN36426.1"/>
    <property type="molecule type" value="mRNA"/>
</dbReference>
<feature type="transmembrane region" description="Helical" evidence="1">
    <location>
        <begin position="12"/>
        <end position="31"/>
    </location>
</feature>
<name>C0PML0_MAIZE</name>
<reference evidence="2" key="1">
    <citation type="journal article" date="2009" name="PLoS Genet.">
        <title>Sequencing, mapping, and analysis of 27,455 maize full-length cDNAs.</title>
        <authorList>
            <person name="Soderlund C."/>
            <person name="Descour A."/>
            <person name="Kudrna D."/>
            <person name="Bomhoff M."/>
            <person name="Boyd L."/>
            <person name="Currie J."/>
            <person name="Angelova A."/>
            <person name="Collura K."/>
            <person name="Wissotski M."/>
            <person name="Ashley E."/>
            <person name="Morrow D."/>
            <person name="Fernandes J."/>
            <person name="Walbot V."/>
            <person name="Yu Y."/>
        </authorList>
    </citation>
    <scope>NUCLEOTIDE SEQUENCE</scope>
    <source>
        <strain evidence="2">B73</strain>
    </source>
</reference>
<evidence type="ECO:0000256" key="1">
    <source>
        <dbReference type="SAM" id="Phobius"/>
    </source>
</evidence>
<evidence type="ECO:0000313" key="2">
    <source>
        <dbReference type="EMBL" id="ACN36426.1"/>
    </source>
</evidence>
<protein>
    <submittedName>
        <fullName evidence="2">Uncharacterized protein</fullName>
    </submittedName>
</protein>
<accession>C0PML0</accession>
<keyword evidence="1" id="KW-0472">Membrane</keyword>
<sequence>MPIFLADDLMSLCLFFADYIFISKCVIWWHIIRTLLCDTVRSYKSC</sequence>
<keyword evidence="1" id="KW-0812">Transmembrane</keyword>
<keyword evidence="1" id="KW-1133">Transmembrane helix</keyword>
<proteinExistence type="evidence at transcript level"/>
<organism evidence="2">
    <name type="scientific">Zea mays</name>
    <name type="common">Maize</name>
    <dbReference type="NCBI Taxonomy" id="4577"/>
    <lineage>
        <taxon>Eukaryota</taxon>
        <taxon>Viridiplantae</taxon>
        <taxon>Streptophyta</taxon>
        <taxon>Embryophyta</taxon>
        <taxon>Tracheophyta</taxon>
        <taxon>Spermatophyta</taxon>
        <taxon>Magnoliopsida</taxon>
        <taxon>Liliopsida</taxon>
        <taxon>Poales</taxon>
        <taxon>Poaceae</taxon>
        <taxon>PACMAD clade</taxon>
        <taxon>Panicoideae</taxon>
        <taxon>Andropogonodae</taxon>
        <taxon>Andropogoneae</taxon>
        <taxon>Tripsacinae</taxon>
        <taxon>Zea</taxon>
    </lineage>
</organism>